<dbReference type="Proteomes" id="UP000664169">
    <property type="component" value="Unassembled WGS sequence"/>
</dbReference>
<name>A0A8H3IBG6_9LECA</name>
<feature type="compositionally biased region" description="Acidic residues" evidence="1">
    <location>
        <begin position="508"/>
        <end position="519"/>
    </location>
</feature>
<feature type="compositionally biased region" description="Acidic residues" evidence="1">
    <location>
        <begin position="299"/>
        <end position="321"/>
    </location>
</feature>
<feature type="compositionally biased region" description="Basic and acidic residues" evidence="1">
    <location>
        <begin position="118"/>
        <end position="130"/>
    </location>
</feature>
<evidence type="ECO:0000256" key="1">
    <source>
        <dbReference type="SAM" id="MobiDB-lite"/>
    </source>
</evidence>
<feature type="compositionally biased region" description="Acidic residues" evidence="1">
    <location>
        <begin position="134"/>
        <end position="143"/>
    </location>
</feature>
<evidence type="ECO:0000313" key="3">
    <source>
        <dbReference type="Proteomes" id="UP000664169"/>
    </source>
</evidence>
<feature type="compositionally biased region" description="Acidic residues" evidence="1">
    <location>
        <begin position="49"/>
        <end position="73"/>
    </location>
</feature>
<feature type="region of interest" description="Disordered" evidence="1">
    <location>
        <begin position="1"/>
        <end position="372"/>
    </location>
</feature>
<feature type="region of interest" description="Disordered" evidence="1">
    <location>
        <begin position="390"/>
        <end position="431"/>
    </location>
</feature>
<dbReference type="AlphaFoldDB" id="A0A8H3IBG6"/>
<accession>A0A8H3IBG6</accession>
<comment type="caution">
    <text evidence="2">The sequence shown here is derived from an EMBL/GenBank/DDBJ whole genome shotgun (WGS) entry which is preliminary data.</text>
</comment>
<feature type="compositionally biased region" description="Polar residues" evidence="1">
    <location>
        <begin position="220"/>
        <end position="229"/>
    </location>
</feature>
<dbReference type="OrthoDB" id="5399183at2759"/>
<reference evidence="2" key="1">
    <citation type="submission" date="2021-03" db="EMBL/GenBank/DDBJ databases">
        <authorList>
            <person name="Tagirdzhanova G."/>
        </authorList>
    </citation>
    <scope>NUCLEOTIDE SEQUENCE</scope>
</reference>
<gene>
    <name evidence="2" type="ORF">GOMPHAMPRED_002448</name>
</gene>
<feature type="compositionally biased region" description="Basic and acidic residues" evidence="1">
    <location>
        <begin position="266"/>
        <end position="281"/>
    </location>
</feature>
<sequence length="596" mass="65433">MSRELQTHDISPNGKTSGKGPKSVTRPVIKKTRGKLRLITHSKATALVDDSDEDNDSEGAEEEQTTDANDEDVIAPSGRPTHKRGHQTGLSVSLSNSTIAGVNRKRTWSNRIQEEEDDMKRPIKISREEVSSSDSDEDDDSDAGYEGIDLISESGDDDMEREEEELIVRSEEEDNVDGDDDDDDDEIRPGSSSSSASWGGFETDGAAQESSFFAEHFERTNTAQEGSNKTVRKVRFVDEVTGVDTSSTESSESEDDFFPDLMIQQDRLDPQFRAILEKESDSEGSYWELGYEDAVANNESEEDGSSSGYESDDGETTDEEILPPPTIRPQSSQNANTKSPSRTPQKPVRLKSNTSNSGAYHQGPSLASWTVDPAKPYAIVDKSGSNMIFYPAQRPQNKAIGPSGNTSTNASPGAYGSEPDKSDEADQSIFHPSSATLTMSGFDTTIGRLFGSHIVGPPEAFFPWRSVNTHGQITYDDEDYDDDDDLDIEENLDINDFIDFGDSSGSDVEGEVNEEEEEERPTSEQVKPCHPTAFRRNQLRVQAMSRPSRAFKADEVVKAGRLGSANQLISPLRKQKARSSLDAVTSTRRIATVSNV</sequence>
<protein>
    <submittedName>
        <fullName evidence="2">Uncharacterized protein</fullName>
    </submittedName>
</protein>
<feature type="compositionally biased region" description="Acidic residues" evidence="1">
    <location>
        <begin position="154"/>
        <end position="186"/>
    </location>
</feature>
<proteinExistence type="predicted"/>
<organism evidence="2 3">
    <name type="scientific">Gomphillus americanus</name>
    <dbReference type="NCBI Taxonomy" id="1940652"/>
    <lineage>
        <taxon>Eukaryota</taxon>
        <taxon>Fungi</taxon>
        <taxon>Dikarya</taxon>
        <taxon>Ascomycota</taxon>
        <taxon>Pezizomycotina</taxon>
        <taxon>Lecanoromycetes</taxon>
        <taxon>OSLEUM clade</taxon>
        <taxon>Ostropomycetidae</taxon>
        <taxon>Ostropales</taxon>
        <taxon>Graphidaceae</taxon>
        <taxon>Gomphilloideae</taxon>
        <taxon>Gomphillus</taxon>
    </lineage>
</organism>
<feature type="region of interest" description="Disordered" evidence="1">
    <location>
        <begin position="500"/>
        <end position="528"/>
    </location>
</feature>
<dbReference type="EMBL" id="CAJPDQ010000017">
    <property type="protein sequence ID" value="CAF9921937.1"/>
    <property type="molecule type" value="Genomic_DNA"/>
</dbReference>
<feature type="compositionally biased region" description="Polar residues" evidence="1">
    <location>
        <begin position="328"/>
        <end position="344"/>
    </location>
</feature>
<evidence type="ECO:0000313" key="2">
    <source>
        <dbReference type="EMBL" id="CAF9921937.1"/>
    </source>
</evidence>
<feature type="compositionally biased region" description="Polar residues" evidence="1">
    <location>
        <begin position="88"/>
        <end position="100"/>
    </location>
</feature>
<feature type="compositionally biased region" description="Basic residues" evidence="1">
    <location>
        <begin position="28"/>
        <end position="40"/>
    </location>
</feature>
<keyword evidence="3" id="KW-1185">Reference proteome</keyword>